<dbReference type="EMBL" id="JBHUEH010000016">
    <property type="protein sequence ID" value="MFD1886523.1"/>
    <property type="molecule type" value="Genomic_DNA"/>
</dbReference>
<dbReference type="InterPro" id="IPR052557">
    <property type="entry name" value="CAP/Cytokinesis_protein"/>
</dbReference>
<dbReference type="Pfam" id="PF01841">
    <property type="entry name" value="Transglut_core"/>
    <property type="match status" value="1"/>
</dbReference>
<evidence type="ECO:0000259" key="1">
    <source>
        <dbReference type="SMART" id="SM00460"/>
    </source>
</evidence>
<sequence>MKFSIRTQALKISVALTLLTGTIVTGVPPLSVIPTAHAATVSLTQQQQQLQKQIYSALTARKASFQITYEGSTEQLEQNIELAFDDANVQDPYTINTVIDYAWQAESDGTTSTAIMDVTYRESAEQSAYVHKQVAAALKKIIKPGMNDHLKVKAIHDWVVTTLKYDETEQKFTAYEGLTTGSTVCQGYAMLTYDMLKQAGFETNIVAGYVNKEEAHAWNMVKLDGKWYHLDTTWDDPTPDGGKTFSTDYYLLTNTQLKQDHRWKMDDYPQAVTSYNKTVNALVAKGVKGAKDLRSSLAGNSEK</sequence>
<dbReference type="InterPro" id="IPR038765">
    <property type="entry name" value="Papain-like_cys_pep_sf"/>
</dbReference>
<comment type="caution">
    <text evidence="2">The sequence shown here is derived from an EMBL/GenBank/DDBJ whole genome shotgun (WGS) entry which is preliminary data.</text>
</comment>
<reference evidence="3" key="1">
    <citation type="journal article" date="2019" name="Int. J. Syst. Evol. Microbiol.">
        <title>The Global Catalogue of Microorganisms (GCM) 10K type strain sequencing project: providing services to taxonomists for standard genome sequencing and annotation.</title>
        <authorList>
            <consortium name="The Broad Institute Genomics Platform"/>
            <consortium name="The Broad Institute Genome Sequencing Center for Infectious Disease"/>
            <person name="Wu L."/>
            <person name="Ma J."/>
        </authorList>
    </citation>
    <scope>NUCLEOTIDE SEQUENCE [LARGE SCALE GENOMIC DNA]</scope>
    <source>
        <strain evidence="3">CCUG 54950</strain>
    </source>
</reference>
<keyword evidence="3" id="KW-1185">Reference proteome</keyword>
<dbReference type="PANTHER" id="PTHR46333:SF2">
    <property type="entry name" value="CYTOKINESIS PROTEIN 3"/>
    <property type="match status" value="1"/>
</dbReference>
<dbReference type="SMART" id="SM00460">
    <property type="entry name" value="TGc"/>
    <property type="match status" value="1"/>
</dbReference>
<dbReference type="SUPFAM" id="SSF54001">
    <property type="entry name" value="Cysteine proteinases"/>
    <property type="match status" value="1"/>
</dbReference>
<protein>
    <submittedName>
        <fullName evidence="2">Transglutaminase domain-containing protein</fullName>
    </submittedName>
</protein>
<evidence type="ECO:0000313" key="2">
    <source>
        <dbReference type="EMBL" id="MFD1886523.1"/>
    </source>
</evidence>
<accession>A0ABW4RLJ3</accession>
<organism evidence="2 3">
    <name type="scientific">Paenibacillus wenxiniae</name>
    <dbReference type="NCBI Taxonomy" id="1636843"/>
    <lineage>
        <taxon>Bacteria</taxon>
        <taxon>Bacillati</taxon>
        <taxon>Bacillota</taxon>
        <taxon>Bacilli</taxon>
        <taxon>Bacillales</taxon>
        <taxon>Paenibacillaceae</taxon>
        <taxon>Paenibacillus</taxon>
    </lineage>
</organism>
<dbReference type="Proteomes" id="UP001597233">
    <property type="component" value="Unassembled WGS sequence"/>
</dbReference>
<evidence type="ECO:0000313" key="3">
    <source>
        <dbReference type="Proteomes" id="UP001597233"/>
    </source>
</evidence>
<dbReference type="InterPro" id="IPR002931">
    <property type="entry name" value="Transglutaminase-like"/>
</dbReference>
<dbReference type="PANTHER" id="PTHR46333">
    <property type="entry name" value="CYTOKINESIS PROTEIN 3"/>
    <property type="match status" value="1"/>
</dbReference>
<proteinExistence type="predicted"/>
<dbReference type="Gene3D" id="3.10.620.30">
    <property type="match status" value="1"/>
</dbReference>
<dbReference type="RefSeq" id="WP_347325475.1">
    <property type="nucleotide sequence ID" value="NZ_JBCGUH010000006.1"/>
</dbReference>
<feature type="domain" description="Transglutaminase-like" evidence="1">
    <location>
        <begin position="177"/>
        <end position="234"/>
    </location>
</feature>
<name>A0ABW4RLJ3_9BACL</name>
<gene>
    <name evidence="2" type="ORF">ACFSC9_13425</name>
</gene>